<dbReference type="GO" id="GO:0006355">
    <property type="term" value="P:regulation of DNA-templated transcription"/>
    <property type="evidence" value="ECO:0007669"/>
    <property type="project" value="InterPro"/>
</dbReference>
<reference evidence="2 3" key="1">
    <citation type="submission" date="2019-10" db="EMBL/GenBank/DDBJ databases">
        <title>Gracilibacillus salitolerans sp. nov., a moderate halophile isolated from a saline soil in northwest China.</title>
        <authorList>
            <person name="Gan L."/>
        </authorList>
    </citation>
    <scope>NUCLEOTIDE SEQUENCE [LARGE SCALE GENOMIC DNA]</scope>
    <source>
        <strain evidence="2 3">TP2-8</strain>
    </source>
</reference>
<dbReference type="GO" id="GO:0046983">
    <property type="term" value="F:protein dimerization activity"/>
    <property type="evidence" value="ECO:0007669"/>
    <property type="project" value="InterPro"/>
</dbReference>
<sequence length="41" mass="4898">MKEYVDLDEWIQLMQLARKNGVTVEQVKNFIEGRNDDEDVK</sequence>
<name>A0A6N7QSM4_9BACI</name>
<comment type="caution">
    <text evidence="2">The sequence shown here is derived from an EMBL/GenBank/DDBJ whole genome shotgun (WGS) entry which is preliminary data.</text>
</comment>
<accession>A0A6N7QSM4</accession>
<dbReference type="GO" id="GO:0003677">
    <property type="term" value="F:DNA binding"/>
    <property type="evidence" value="ECO:0007669"/>
    <property type="project" value="UniProtKB-KW"/>
</dbReference>
<dbReference type="InterPro" id="IPR036281">
    <property type="entry name" value="SinR/SinI_dimer_dom_sf"/>
</dbReference>
<keyword evidence="2" id="KW-0238">DNA-binding</keyword>
<evidence type="ECO:0000313" key="3">
    <source>
        <dbReference type="Proteomes" id="UP000435187"/>
    </source>
</evidence>
<dbReference type="SUPFAM" id="SSF47406">
    <property type="entry name" value="SinR repressor dimerisation domain-like"/>
    <property type="match status" value="1"/>
</dbReference>
<gene>
    <name evidence="2" type="primary">sinI</name>
    <name evidence="2" type="ORF">GH885_01990</name>
</gene>
<dbReference type="RefSeq" id="WP_153833983.1">
    <property type="nucleotide sequence ID" value="NZ_JBHUMW010000105.1"/>
</dbReference>
<evidence type="ECO:0000313" key="2">
    <source>
        <dbReference type="EMBL" id="MRI65117.1"/>
    </source>
</evidence>
<evidence type="ECO:0000259" key="1">
    <source>
        <dbReference type="PROSITE" id="PS51500"/>
    </source>
</evidence>
<dbReference type="AlphaFoldDB" id="A0A6N7QSM4"/>
<dbReference type="EMBL" id="WJEE01000002">
    <property type="protein sequence ID" value="MRI65117.1"/>
    <property type="molecule type" value="Genomic_DNA"/>
</dbReference>
<proteinExistence type="predicted"/>
<dbReference type="Pfam" id="PF08671">
    <property type="entry name" value="SinI"/>
    <property type="match status" value="1"/>
</dbReference>
<protein>
    <submittedName>
        <fullName evidence="2">DNA-binding anti-repressor SinI</fullName>
    </submittedName>
</protein>
<dbReference type="PROSITE" id="PS51500">
    <property type="entry name" value="SIN"/>
    <property type="match status" value="1"/>
</dbReference>
<organism evidence="2 3">
    <name type="scientific">Gracilibacillus thailandensis</name>
    <dbReference type="NCBI Taxonomy" id="563735"/>
    <lineage>
        <taxon>Bacteria</taxon>
        <taxon>Bacillati</taxon>
        <taxon>Bacillota</taxon>
        <taxon>Bacilli</taxon>
        <taxon>Bacillales</taxon>
        <taxon>Bacillaceae</taxon>
        <taxon>Gracilibacillus</taxon>
    </lineage>
</organism>
<feature type="domain" description="Sin" evidence="1">
    <location>
        <begin position="1"/>
        <end position="35"/>
    </location>
</feature>
<keyword evidence="3" id="KW-1185">Reference proteome</keyword>
<dbReference type="InterPro" id="IPR010981">
    <property type="entry name" value="SinR/SinI_dimer_dom"/>
</dbReference>
<dbReference type="Proteomes" id="UP000435187">
    <property type="component" value="Unassembled WGS sequence"/>
</dbReference>